<reference evidence="1" key="1">
    <citation type="submission" date="2018-02" db="EMBL/GenBank/DDBJ databases">
        <title>Rhizophora mucronata_Transcriptome.</title>
        <authorList>
            <person name="Meera S.P."/>
            <person name="Sreeshan A."/>
            <person name="Augustine A."/>
        </authorList>
    </citation>
    <scope>NUCLEOTIDE SEQUENCE</scope>
    <source>
        <tissue evidence="1">Leaf</tissue>
    </source>
</reference>
<accession>A0A2P2IN07</accession>
<dbReference type="AlphaFoldDB" id="A0A2P2IN07"/>
<proteinExistence type="predicted"/>
<protein>
    <submittedName>
        <fullName evidence="1">Uncharacterized protein</fullName>
    </submittedName>
</protein>
<name>A0A2P2IN07_RHIMU</name>
<dbReference type="EMBL" id="GGEC01002124">
    <property type="protein sequence ID" value="MBW82607.1"/>
    <property type="molecule type" value="Transcribed_RNA"/>
</dbReference>
<sequence length="21" mass="2473">MFHGFMMIILIFTNQVCSLNL</sequence>
<organism evidence="1">
    <name type="scientific">Rhizophora mucronata</name>
    <name type="common">Asiatic mangrove</name>
    <dbReference type="NCBI Taxonomy" id="61149"/>
    <lineage>
        <taxon>Eukaryota</taxon>
        <taxon>Viridiplantae</taxon>
        <taxon>Streptophyta</taxon>
        <taxon>Embryophyta</taxon>
        <taxon>Tracheophyta</taxon>
        <taxon>Spermatophyta</taxon>
        <taxon>Magnoliopsida</taxon>
        <taxon>eudicotyledons</taxon>
        <taxon>Gunneridae</taxon>
        <taxon>Pentapetalae</taxon>
        <taxon>rosids</taxon>
        <taxon>fabids</taxon>
        <taxon>Malpighiales</taxon>
        <taxon>Rhizophoraceae</taxon>
        <taxon>Rhizophora</taxon>
    </lineage>
</organism>
<evidence type="ECO:0000313" key="1">
    <source>
        <dbReference type="EMBL" id="MBW82607.1"/>
    </source>
</evidence>